<name>A0ABP6UNN6_9FLAO</name>
<evidence type="ECO:0000313" key="1">
    <source>
        <dbReference type="EMBL" id="GAA3514139.1"/>
    </source>
</evidence>
<gene>
    <name evidence="1" type="ORF">GCM10022393_30060</name>
</gene>
<comment type="caution">
    <text evidence="1">The sequence shown here is derived from an EMBL/GenBank/DDBJ whole genome shotgun (WGS) entry which is preliminary data.</text>
</comment>
<keyword evidence="2" id="KW-1185">Reference proteome</keyword>
<dbReference type="Proteomes" id="UP001500459">
    <property type="component" value="Unassembled WGS sequence"/>
</dbReference>
<accession>A0ABP6UNN6</accession>
<evidence type="ECO:0000313" key="2">
    <source>
        <dbReference type="Proteomes" id="UP001500459"/>
    </source>
</evidence>
<protein>
    <submittedName>
        <fullName evidence="1">Uncharacterized protein</fullName>
    </submittedName>
</protein>
<dbReference type="EMBL" id="BAABCW010000013">
    <property type="protein sequence ID" value="GAA3514139.1"/>
    <property type="molecule type" value="Genomic_DNA"/>
</dbReference>
<reference evidence="2" key="1">
    <citation type="journal article" date="2019" name="Int. J. Syst. Evol. Microbiol.">
        <title>The Global Catalogue of Microorganisms (GCM) 10K type strain sequencing project: providing services to taxonomists for standard genome sequencing and annotation.</title>
        <authorList>
            <consortium name="The Broad Institute Genomics Platform"/>
            <consortium name="The Broad Institute Genome Sequencing Center for Infectious Disease"/>
            <person name="Wu L."/>
            <person name="Ma J."/>
        </authorList>
    </citation>
    <scope>NUCLEOTIDE SEQUENCE [LARGE SCALE GENOMIC DNA]</scope>
    <source>
        <strain evidence="2">JCM 17106</strain>
    </source>
</reference>
<sequence length="67" mass="7458">MSLNVPPPIAVTKAIIKIPKTSNFLFIALKAPETAKAIVPKISSKLKKVIFIKIFSKIDKIRDIRTL</sequence>
<proteinExistence type="predicted"/>
<organism evidence="1 2">
    <name type="scientific">Aquimarina addita</name>
    <dbReference type="NCBI Taxonomy" id="870485"/>
    <lineage>
        <taxon>Bacteria</taxon>
        <taxon>Pseudomonadati</taxon>
        <taxon>Bacteroidota</taxon>
        <taxon>Flavobacteriia</taxon>
        <taxon>Flavobacteriales</taxon>
        <taxon>Flavobacteriaceae</taxon>
        <taxon>Aquimarina</taxon>
    </lineage>
</organism>